<dbReference type="Pfam" id="PF01242">
    <property type="entry name" value="PTPS"/>
    <property type="match status" value="1"/>
</dbReference>
<organism evidence="10 11">
    <name type="scientific">Dendrothele bispora (strain CBS 962.96)</name>
    <dbReference type="NCBI Taxonomy" id="1314807"/>
    <lineage>
        <taxon>Eukaryota</taxon>
        <taxon>Fungi</taxon>
        <taxon>Dikarya</taxon>
        <taxon>Basidiomycota</taxon>
        <taxon>Agaricomycotina</taxon>
        <taxon>Agaricomycetes</taxon>
        <taxon>Agaricomycetidae</taxon>
        <taxon>Agaricales</taxon>
        <taxon>Agaricales incertae sedis</taxon>
        <taxon>Dendrothele</taxon>
    </lineage>
</organism>
<evidence type="ECO:0000256" key="5">
    <source>
        <dbReference type="ARBA" id="ARBA00023007"/>
    </source>
</evidence>
<keyword evidence="3 7" id="KW-0479">Metal-binding</keyword>
<name>A0A4S8LCH5_DENBC</name>
<evidence type="ECO:0000256" key="1">
    <source>
        <dbReference type="ARBA" id="ARBA00005126"/>
    </source>
</evidence>
<feature type="active site" description="Charge relay system" evidence="8">
    <location>
        <position position="129"/>
    </location>
</feature>
<comment type="pathway">
    <text evidence="1 7">Cofactor biosynthesis; tetrahydrobiopterin biosynthesis; tetrahydrobiopterin from 7,8-dihydroneopterin triphosphate: step 1/3.</text>
</comment>
<protein>
    <recommendedName>
        <fullName evidence="7">6-pyruvoyl tetrahydrobiopterin synthase</fullName>
        <shortName evidence="7">PTP synthase</shortName>
        <shortName evidence="7">PTPS</shortName>
        <ecNumber evidence="7">4.2.3.12</ecNumber>
    </recommendedName>
</protein>
<dbReference type="InterPro" id="IPR007115">
    <property type="entry name" value="6-PTP_synth/QueD"/>
</dbReference>
<dbReference type="Gene3D" id="3.30.479.10">
    <property type="entry name" value="6-pyruvoyl tetrahydropterin synthase/QueD"/>
    <property type="match status" value="1"/>
</dbReference>
<comment type="catalytic activity">
    <reaction evidence="7">
        <text>7,8-dihydroneopterin 3'-triphosphate = 6-pyruvoyl-5,6,7,8-tetrahydropterin + triphosphate + H(+)</text>
        <dbReference type="Rhea" id="RHEA:22048"/>
        <dbReference type="ChEBI" id="CHEBI:15378"/>
        <dbReference type="ChEBI" id="CHEBI:18036"/>
        <dbReference type="ChEBI" id="CHEBI:58462"/>
        <dbReference type="ChEBI" id="CHEBI:136564"/>
        <dbReference type="EC" id="4.2.3.12"/>
    </reaction>
</comment>
<evidence type="ECO:0000256" key="3">
    <source>
        <dbReference type="ARBA" id="ARBA00022723"/>
    </source>
</evidence>
<comment type="similarity">
    <text evidence="2 7">Belongs to the PTPS family.</text>
</comment>
<keyword evidence="5 7" id="KW-0783">Tetrahydrobiopterin biosynthesis</keyword>
<evidence type="ECO:0000256" key="9">
    <source>
        <dbReference type="PIRSR" id="PIRSR006113-2"/>
    </source>
</evidence>
<dbReference type="PANTHER" id="PTHR12589:SF7">
    <property type="entry name" value="6-PYRUVOYL TETRAHYDROBIOPTERIN SYNTHASE"/>
    <property type="match status" value="1"/>
</dbReference>
<accession>A0A4S8LCH5</accession>
<evidence type="ECO:0000256" key="4">
    <source>
        <dbReference type="ARBA" id="ARBA00022833"/>
    </source>
</evidence>
<dbReference type="FunFam" id="3.30.479.10:FF:000003">
    <property type="entry name" value="6-pyruvoyl tetrahydrobiopterin synthase"/>
    <property type="match status" value="1"/>
</dbReference>
<sequence length="143" mass="16259">MSFVRLSRTCQVSAAHQMRSTSLTPEQNSALFGKCANLHGHNYKIKVTVVGPIDERNGMVIDIAILKEIMQKAIMDKLDHRNIDQDVPYFSNRPSTLENLVLFVWSELLKSFREHTVSESLLHEVEIHETDQNSVSYRGTSTS</sequence>
<evidence type="ECO:0000313" key="11">
    <source>
        <dbReference type="Proteomes" id="UP000297245"/>
    </source>
</evidence>
<dbReference type="Proteomes" id="UP000297245">
    <property type="component" value="Unassembled WGS sequence"/>
</dbReference>
<feature type="active site" description="Proton acceptor" evidence="8">
    <location>
        <position position="35"/>
    </location>
</feature>
<keyword evidence="6 7" id="KW-0456">Lyase</keyword>
<dbReference type="EMBL" id="ML179490">
    <property type="protein sequence ID" value="THU86597.1"/>
    <property type="molecule type" value="Genomic_DNA"/>
</dbReference>
<gene>
    <name evidence="10" type="ORF">K435DRAFT_683302</name>
</gene>
<evidence type="ECO:0000256" key="6">
    <source>
        <dbReference type="ARBA" id="ARBA00023239"/>
    </source>
</evidence>
<dbReference type="PIRSF" id="PIRSF006113">
    <property type="entry name" value="PTP_synth"/>
    <property type="match status" value="1"/>
</dbReference>
<dbReference type="GO" id="GO:0003874">
    <property type="term" value="F:6-pyruvoyltetrahydropterin synthase activity"/>
    <property type="evidence" value="ECO:0007669"/>
    <property type="project" value="UniProtKB-EC"/>
</dbReference>
<feature type="binding site" evidence="9">
    <location>
        <position position="16"/>
    </location>
    <ligand>
        <name>Zn(2+)</name>
        <dbReference type="ChEBI" id="CHEBI:29105"/>
    </ligand>
</feature>
<dbReference type="AlphaFoldDB" id="A0A4S8LCH5"/>
<dbReference type="UniPathway" id="UPA00849">
    <property type="reaction ID" value="UER00819"/>
</dbReference>
<dbReference type="SUPFAM" id="SSF55620">
    <property type="entry name" value="Tetrahydrobiopterin biosynthesis enzymes-like"/>
    <property type="match status" value="1"/>
</dbReference>
<evidence type="ECO:0000313" key="10">
    <source>
        <dbReference type="EMBL" id="THU86597.1"/>
    </source>
</evidence>
<evidence type="ECO:0000256" key="2">
    <source>
        <dbReference type="ARBA" id="ARBA00009164"/>
    </source>
</evidence>
<dbReference type="InterPro" id="IPR038418">
    <property type="entry name" value="6-PTP_synth/QueD_sf"/>
</dbReference>
<evidence type="ECO:0000256" key="8">
    <source>
        <dbReference type="PIRSR" id="PIRSR006113-1"/>
    </source>
</evidence>
<dbReference type="GO" id="GO:0006729">
    <property type="term" value="P:tetrahydrobiopterin biosynthetic process"/>
    <property type="evidence" value="ECO:0007669"/>
    <property type="project" value="UniProtKB-UniPathway"/>
</dbReference>
<proteinExistence type="inferred from homology"/>
<keyword evidence="4 7" id="KW-0862">Zinc</keyword>
<dbReference type="EC" id="4.2.3.12" evidence="7"/>
<dbReference type="OrthoDB" id="14045at2759"/>
<evidence type="ECO:0000256" key="7">
    <source>
        <dbReference type="PIRNR" id="PIRNR006113"/>
    </source>
</evidence>
<feature type="binding site" evidence="9">
    <location>
        <position position="41"/>
    </location>
    <ligand>
        <name>Zn(2+)</name>
        <dbReference type="ChEBI" id="CHEBI:29105"/>
    </ligand>
</feature>
<dbReference type="GO" id="GO:0046872">
    <property type="term" value="F:metal ion binding"/>
    <property type="evidence" value="ECO:0007669"/>
    <property type="project" value="UniProtKB-KW"/>
</dbReference>
<comment type="cofactor">
    <cofactor evidence="7 9">
        <name>Zn(2+)</name>
        <dbReference type="ChEBI" id="CHEBI:29105"/>
    </cofactor>
    <text evidence="7 9">Binds 1 zinc ion per subunit.</text>
</comment>
<feature type="active site" description="Charge relay system" evidence="8">
    <location>
        <position position="80"/>
    </location>
</feature>
<dbReference type="PANTHER" id="PTHR12589">
    <property type="entry name" value="PYRUVOYL TETRAHYDROBIOPTERIN SYNTHASE"/>
    <property type="match status" value="1"/>
</dbReference>
<keyword evidence="11" id="KW-1185">Reference proteome</keyword>
<feature type="binding site" evidence="9">
    <location>
        <position position="39"/>
    </location>
    <ligand>
        <name>Zn(2+)</name>
        <dbReference type="ChEBI" id="CHEBI:29105"/>
    </ligand>
</feature>
<reference evidence="10 11" key="1">
    <citation type="journal article" date="2019" name="Nat. Ecol. Evol.">
        <title>Megaphylogeny resolves global patterns of mushroom evolution.</title>
        <authorList>
            <person name="Varga T."/>
            <person name="Krizsan K."/>
            <person name="Foldi C."/>
            <person name="Dima B."/>
            <person name="Sanchez-Garcia M."/>
            <person name="Sanchez-Ramirez S."/>
            <person name="Szollosi G.J."/>
            <person name="Szarkandi J.G."/>
            <person name="Papp V."/>
            <person name="Albert L."/>
            <person name="Andreopoulos W."/>
            <person name="Angelini C."/>
            <person name="Antonin V."/>
            <person name="Barry K.W."/>
            <person name="Bougher N.L."/>
            <person name="Buchanan P."/>
            <person name="Buyck B."/>
            <person name="Bense V."/>
            <person name="Catcheside P."/>
            <person name="Chovatia M."/>
            <person name="Cooper J."/>
            <person name="Damon W."/>
            <person name="Desjardin D."/>
            <person name="Finy P."/>
            <person name="Geml J."/>
            <person name="Haridas S."/>
            <person name="Hughes K."/>
            <person name="Justo A."/>
            <person name="Karasinski D."/>
            <person name="Kautmanova I."/>
            <person name="Kiss B."/>
            <person name="Kocsube S."/>
            <person name="Kotiranta H."/>
            <person name="LaButti K.M."/>
            <person name="Lechner B.E."/>
            <person name="Liimatainen K."/>
            <person name="Lipzen A."/>
            <person name="Lukacs Z."/>
            <person name="Mihaltcheva S."/>
            <person name="Morgado L.N."/>
            <person name="Niskanen T."/>
            <person name="Noordeloos M.E."/>
            <person name="Ohm R.A."/>
            <person name="Ortiz-Santana B."/>
            <person name="Ovrebo C."/>
            <person name="Racz N."/>
            <person name="Riley R."/>
            <person name="Savchenko A."/>
            <person name="Shiryaev A."/>
            <person name="Soop K."/>
            <person name="Spirin V."/>
            <person name="Szebenyi C."/>
            <person name="Tomsovsky M."/>
            <person name="Tulloss R.E."/>
            <person name="Uehling J."/>
            <person name="Grigoriev I.V."/>
            <person name="Vagvolgyi C."/>
            <person name="Papp T."/>
            <person name="Martin F.M."/>
            <person name="Miettinen O."/>
            <person name="Hibbett D.S."/>
            <person name="Nagy L.G."/>
        </authorList>
    </citation>
    <scope>NUCLEOTIDE SEQUENCE [LARGE SCALE GENOMIC DNA]</scope>
    <source>
        <strain evidence="10 11">CBS 962.96</strain>
    </source>
</reference>